<reference evidence="1" key="1">
    <citation type="journal article" date="2014" name="Front. Microbiol.">
        <title>High frequency of phylogenetically diverse reductive dehalogenase-homologous genes in deep subseafloor sedimentary metagenomes.</title>
        <authorList>
            <person name="Kawai M."/>
            <person name="Futagami T."/>
            <person name="Toyoda A."/>
            <person name="Takaki Y."/>
            <person name="Nishi S."/>
            <person name="Hori S."/>
            <person name="Arai W."/>
            <person name="Tsubouchi T."/>
            <person name="Morono Y."/>
            <person name="Uchiyama I."/>
            <person name="Ito T."/>
            <person name="Fujiyama A."/>
            <person name="Inagaki F."/>
            <person name="Takami H."/>
        </authorList>
    </citation>
    <scope>NUCLEOTIDE SEQUENCE</scope>
    <source>
        <strain evidence="1">Expedition CK06-06</strain>
    </source>
</reference>
<sequence length="55" mass="6391">MTFSIYSPMIDKAFKDLQAFFDEQVPLEVEYKGCMHDLEKWVQETALDGVDQFVG</sequence>
<protein>
    <submittedName>
        <fullName evidence="1">Uncharacterized protein</fullName>
    </submittedName>
</protein>
<dbReference type="AlphaFoldDB" id="X1KBC2"/>
<organism evidence="1">
    <name type="scientific">marine sediment metagenome</name>
    <dbReference type="NCBI Taxonomy" id="412755"/>
    <lineage>
        <taxon>unclassified sequences</taxon>
        <taxon>metagenomes</taxon>
        <taxon>ecological metagenomes</taxon>
    </lineage>
</organism>
<comment type="caution">
    <text evidence="1">The sequence shown here is derived from an EMBL/GenBank/DDBJ whole genome shotgun (WGS) entry which is preliminary data.</text>
</comment>
<name>X1KBC2_9ZZZZ</name>
<dbReference type="EMBL" id="BARU01039281">
    <property type="protein sequence ID" value="GAH79378.1"/>
    <property type="molecule type" value="Genomic_DNA"/>
</dbReference>
<proteinExistence type="predicted"/>
<evidence type="ECO:0000313" key="1">
    <source>
        <dbReference type="EMBL" id="GAH79378.1"/>
    </source>
</evidence>
<accession>X1KBC2</accession>
<gene>
    <name evidence="1" type="ORF">S03H2_60905</name>
</gene>